<comment type="pathway">
    <text evidence="2">Antibiotic biosynthesis.</text>
</comment>
<dbReference type="Pfam" id="PF02801">
    <property type="entry name" value="Ketoacyl-synt_C"/>
    <property type="match status" value="2"/>
</dbReference>
<dbReference type="GO" id="GO:0004315">
    <property type="term" value="F:3-oxoacyl-[acyl-carrier-protein] synthase activity"/>
    <property type="evidence" value="ECO:0007669"/>
    <property type="project" value="InterPro"/>
</dbReference>
<evidence type="ECO:0000259" key="9">
    <source>
        <dbReference type="PROSITE" id="PS52004"/>
    </source>
</evidence>
<dbReference type="Proteomes" id="UP000186040">
    <property type="component" value="Unassembled WGS sequence"/>
</dbReference>
<evidence type="ECO:0000313" key="11">
    <source>
        <dbReference type="Proteomes" id="UP000186040"/>
    </source>
</evidence>
<dbReference type="PANTHER" id="PTHR43775">
    <property type="entry name" value="FATTY ACID SYNTHASE"/>
    <property type="match status" value="1"/>
</dbReference>
<evidence type="ECO:0000256" key="1">
    <source>
        <dbReference type="ARBA" id="ARBA00004496"/>
    </source>
</evidence>
<keyword evidence="11" id="KW-1185">Reference proteome</keyword>
<dbReference type="Gene3D" id="3.30.70.3290">
    <property type="match status" value="1"/>
</dbReference>
<accession>A0A1Q9LS25</accession>
<comment type="subcellular location">
    <subcellularLocation>
        <location evidence="1">Cytoplasm</location>
    </subcellularLocation>
</comment>
<keyword evidence="3" id="KW-0596">Phosphopantetheine</keyword>
<dbReference type="SUPFAM" id="SSF47336">
    <property type="entry name" value="ACP-like"/>
    <property type="match status" value="2"/>
</dbReference>
<dbReference type="PROSITE" id="PS52004">
    <property type="entry name" value="KS3_2"/>
    <property type="match status" value="2"/>
</dbReference>
<dbReference type="InterPro" id="IPR009081">
    <property type="entry name" value="PP-bd_ACP"/>
</dbReference>
<dbReference type="SMART" id="SM00822">
    <property type="entry name" value="PKS_KR"/>
    <property type="match status" value="1"/>
</dbReference>
<dbReference type="PANTHER" id="PTHR43775:SF37">
    <property type="entry name" value="SI:DKEY-61P9.11"/>
    <property type="match status" value="1"/>
</dbReference>
<keyword evidence="5" id="KW-0597">Phosphoprotein</keyword>
<evidence type="ECO:0000259" key="8">
    <source>
        <dbReference type="PROSITE" id="PS50075"/>
    </source>
</evidence>
<dbReference type="InterPro" id="IPR057326">
    <property type="entry name" value="KR_dom"/>
</dbReference>
<dbReference type="PROSITE" id="PS00606">
    <property type="entry name" value="KS3_1"/>
    <property type="match status" value="1"/>
</dbReference>
<dbReference type="InterPro" id="IPR014031">
    <property type="entry name" value="Ketoacyl_synth_C"/>
</dbReference>
<dbReference type="Pfam" id="PF22336">
    <property type="entry name" value="RhiE-like_linker"/>
    <property type="match status" value="2"/>
</dbReference>
<dbReference type="Gene3D" id="1.10.1240.100">
    <property type="match status" value="1"/>
</dbReference>
<evidence type="ECO:0000256" key="7">
    <source>
        <dbReference type="ARBA" id="ARBA00022737"/>
    </source>
</evidence>
<dbReference type="InterPro" id="IPR032821">
    <property type="entry name" value="PKS_assoc"/>
</dbReference>
<dbReference type="GO" id="GO:0005737">
    <property type="term" value="C:cytoplasm"/>
    <property type="evidence" value="ECO:0007669"/>
    <property type="project" value="UniProtKB-SubCell"/>
</dbReference>
<dbReference type="SMART" id="SM00823">
    <property type="entry name" value="PKS_PP"/>
    <property type="match status" value="2"/>
</dbReference>
<reference evidence="10 11" key="1">
    <citation type="submission" date="2016-10" db="EMBL/GenBank/DDBJ databases">
        <title>The Draft Genome Sequence of Actinokineospora bangkokensis 44EHWT reveals the biosynthetic pathway of antifungal compounds Thailandins with unusual extender unit butylmalonyl-CoA.</title>
        <authorList>
            <person name="Greule A."/>
            <person name="Intra B."/>
            <person name="Flemming S."/>
            <person name="Rommel M.G."/>
            <person name="Panbangred W."/>
            <person name="Bechthold A."/>
        </authorList>
    </citation>
    <scope>NUCLEOTIDE SEQUENCE [LARGE SCALE GENOMIC DNA]</scope>
    <source>
        <strain evidence="10 11">44EHW</strain>
    </source>
</reference>
<dbReference type="EMBL" id="MKQR01000006">
    <property type="protein sequence ID" value="OLR94818.1"/>
    <property type="molecule type" value="Genomic_DNA"/>
</dbReference>
<dbReference type="GO" id="GO:0071770">
    <property type="term" value="P:DIM/DIP cell wall layer assembly"/>
    <property type="evidence" value="ECO:0007669"/>
    <property type="project" value="TreeGrafter"/>
</dbReference>
<keyword evidence="4" id="KW-0963">Cytoplasm</keyword>
<feature type="domain" description="Carrier" evidence="8">
    <location>
        <begin position="1260"/>
        <end position="1337"/>
    </location>
</feature>
<dbReference type="InterPro" id="IPR036736">
    <property type="entry name" value="ACP-like_sf"/>
</dbReference>
<evidence type="ECO:0000256" key="2">
    <source>
        <dbReference type="ARBA" id="ARBA00004792"/>
    </source>
</evidence>
<dbReference type="Pfam" id="PF00550">
    <property type="entry name" value="PP-binding"/>
    <property type="match status" value="2"/>
</dbReference>
<dbReference type="GO" id="GO:0031177">
    <property type="term" value="F:phosphopantetheine binding"/>
    <property type="evidence" value="ECO:0007669"/>
    <property type="project" value="InterPro"/>
</dbReference>
<dbReference type="InterPro" id="IPR018201">
    <property type="entry name" value="Ketoacyl_synth_AS"/>
</dbReference>
<dbReference type="InterPro" id="IPR020806">
    <property type="entry name" value="PKS_PP-bd"/>
</dbReference>
<evidence type="ECO:0000256" key="6">
    <source>
        <dbReference type="ARBA" id="ARBA00022679"/>
    </source>
</evidence>
<dbReference type="SUPFAM" id="SSF53901">
    <property type="entry name" value="Thiolase-like"/>
    <property type="match status" value="2"/>
</dbReference>
<dbReference type="RefSeq" id="WP_075973385.1">
    <property type="nucleotide sequence ID" value="NZ_MKQR01000006.1"/>
</dbReference>
<organism evidence="10 11">
    <name type="scientific">Actinokineospora bangkokensis</name>
    <dbReference type="NCBI Taxonomy" id="1193682"/>
    <lineage>
        <taxon>Bacteria</taxon>
        <taxon>Bacillati</taxon>
        <taxon>Actinomycetota</taxon>
        <taxon>Actinomycetes</taxon>
        <taxon>Pseudonocardiales</taxon>
        <taxon>Pseudonocardiaceae</taxon>
        <taxon>Actinokineospora</taxon>
    </lineage>
</organism>
<dbReference type="GO" id="GO:0004312">
    <property type="term" value="F:fatty acid synthase activity"/>
    <property type="evidence" value="ECO:0007669"/>
    <property type="project" value="TreeGrafter"/>
</dbReference>
<evidence type="ECO:0000313" key="10">
    <source>
        <dbReference type="EMBL" id="OLR94818.1"/>
    </source>
</evidence>
<keyword evidence="6" id="KW-0808">Transferase</keyword>
<dbReference type="InterPro" id="IPR020841">
    <property type="entry name" value="PKS_Beta-ketoAc_synthase_dom"/>
</dbReference>
<dbReference type="CDD" id="cd00833">
    <property type="entry name" value="PKS"/>
    <property type="match status" value="2"/>
</dbReference>
<feature type="domain" description="Carrier" evidence="8">
    <location>
        <begin position="146"/>
        <end position="222"/>
    </location>
</feature>
<feature type="domain" description="Ketosynthase family 3 (KS3)" evidence="9">
    <location>
        <begin position="1372"/>
        <end position="1784"/>
    </location>
</feature>
<evidence type="ECO:0000256" key="5">
    <source>
        <dbReference type="ARBA" id="ARBA00022553"/>
    </source>
</evidence>
<dbReference type="InterPro" id="IPR016039">
    <property type="entry name" value="Thiolase-like"/>
</dbReference>
<comment type="caution">
    <text evidence="10">The sequence shown here is derived from an EMBL/GenBank/DDBJ whole genome shotgun (WGS) entry which is preliminary data.</text>
</comment>
<dbReference type="Pfam" id="PF00109">
    <property type="entry name" value="ketoacyl-synt"/>
    <property type="match status" value="2"/>
</dbReference>
<name>A0A1Q9LS25_9PSEU</name>
<gene>
    <name evidence="10" type="ORF">BJP25_09300</name>
</gene>
<dbReference type="InterPro" id="IPR054514">
    <property type="entry name" value="RhiE-like_linker"/>
</dbReference>
<evidence type="ECO:0000256" key="3">
    <source>
        <dbReference type="ARBA" id="ARBA00022450"/>
    </source>
</evidence>
<dbReference type="SMART" id="SM00825">
    <property type="entry name" value="PKS_KS"/>
    <property type="match status" value="2"/>
</dbReference>
<dbReference type="Gene3D" id="3.40.50.720">
    <property type="entry name" value="NAD(P)-binding Rossmann-like Domain"/>
    <property type="match status" value="1"/>
</dbReference>
<dbReference type="STRING" id="1193682.BJP25_09300"/>
<dbReference type="Gene3D" id="1.10.1200.10">
    <property type="entry name" value="ACP-like"/>
    <property type="match status" value="2"/>
</dbReference>
<protein>
    <submittedName>
        <fullName evidence="10">6-deoxyerythronolide-B synthase</fullName>
    </submittedName>
</protein>
<feature type="domain" description="Ketosynthase family 3 (KS3)" evidence="9">
    <location>
        <begin position="235"/>
        <end position="646"/>
    </location>
</feature>
<dbReference type="InterPro" id="IPR050091">
    <property type="entry name" value="PKS_NRPS_Biosynth_Enz"/>
</dbReference>
<dbReference type="PROSITE" id="PS50075">
    <property type="entry name" value="CARRIER"/>
    <property type="match status" value="2"/>
</dbReference>
<dbReference type="GO" id="GO:0006633">
    <property type="term" value="P:fatty acid biosynthetic process"/>
    <property type="evidence" value="ECO:0007669"/>
    <property type="project" value="InterPro"/>
</dbReference>
<sequence>MTHPPERSPAHAVLLSATDADQLAAVARLLREHVATRDPAVAEVAYTTQVGRIPLRHRAAVRCATAAELLSGLDAVASGGAAPGVAQGVASGSARATASEEWDAAVEWVGGAAVDWRALWPARPRRVALPGYPFRRETSPRGGAVPVSPDLLDRLVALYAEVSGVPAERVDAHARLTDLGLSSFVITRLNARLEAELGVRSRTLFFEHATLAEVAAALTAKSTVEPAPVVARAGSGAIAVIGIAGRYPGSPDLDAFWDNLVHGRDCVTPLPADRARPSWPVELMEGGYLASVDRFDPLLFGITPRDAALMDPQERQFLEVTWEALESAGYTRARLRERHASSVGVYAGAMWNEYPLFGAESTALGSPQDSGATLGGVANRVSYFYDLRGPSLTVDTMCSSALVALDLAVGALRRGEVEVAISGAVSLSLHPNKFRQQQRMSLTATDHRSHSFGKGGDGFAPAEGVGVVVLKPLERALADGDPVHAVVRGTAVVHAGRTNGFLVPSPAAQAEVVGRALRAAGTDPAEVGYVEAHGAGTALGDPVEVDGLTRAFGDRPAGSVPIGSVKSTIGHAEAAAGLAGLTKVVLQLRHGTLAPSLHAEELNPDIDWASVPFRVQRAAAHWSGPRVAGISSFGAGGTIAHAVVAAAPERAAVAAPAGPQVVVLSAYDADRLDELVGRLRAFLGEERGPDPARLLAVVRAIAAGEAVDAGRAAELLAGSGPALADLAFTLQVGREPLRQRLAVVVSDLAELRECLADYRNDPRVLLGRAPGAVDPTAVPSEGAGPQELAAHWVAGGVVDWERRHEPGRSIVPLPAYPFARVRCWVPEPAQLTHATQPVQPAATAEVPLLGKEWVPEPAPVAPAPLGRVLCLGGDAGMVADLGGTPVRDEVGLRAALAGGAPVSGVVDLPGNVPWQARVAVLRALVRERPRDALRIVHVAGADVRTAAAVRVLAAEHTRVTATVLDTDACSADQVRAEWAVADAVGEVRYRAGVRYRPRLVAVDAPWVPLGCDPAGAYLVTGGTRGTGAVVARHLVDRGARVVALVGVRESTAVADELGARGVRVLRHAGGFAGVEAFLDEVRAVAPLRGVVHCAGIGSRGGPAFAHGDPADLDAVLAPKLDGLERLAAATADDRLAFFLVFSSVCASVPALAAGVGDYAVANLAADAVVRGLVASGRAEFRSVDWPQWAESGSTSGLPNPCAPVGIAPLTDAAGLRVVDRVLALPTGTVVLPCPPLAGPVDPAALITTAPRETGDAAPVEPRQQAGGWLVELFSEALGIPVPDLDPTAEFGDLGVDSVLLGELLLRVESRLGRAVDPSAMIVHPTLERLAAHLGVDLAAAPAPAPAPAPVPVPAPVPAALTAPAPSPVPAPQGHIAIIGMACRFPGADTPAQFWDNLLAGRDSVGEVPASRWDASRWWSPTPELGRSISRWGGFVDGVEWFDPAAFDLTEDEARCLDPAIRLLLEGTAECVAEAGYTPAELRGRRVAVVAGARLSDYGRRVPVRTDVLRSDQNFIAARVAHQFDLRGPNLVVDSACSSSLVAVQVACRSLLAGESELAVVGGVEVLVDPETYVDLSAARALSPTGRCRVFDSSADGFVPGEGCGVLLLKPLAAALRDGDRVHAVIESVAVNNDGRTMGVTTPNPAAQADVVRQALAMAGRDPAEVGLLEAHGTGTLIGDPIELRGLTEVFGGVPGPVRLGSVKSNVGHLLSAAGMAGVVKVALSLAHGRIPPTLHCDRPNPRFDFASSPLTPVTSVLDWPAGPRVAGVSSFGLGGTNAHLVASAPPPSTPTRVPLPRPRFDRRRLWLDHPDERPTTQGEPLVASLLALDLTTRD</sequence>
<evidence type="ECO:0000256" key="4">
    <source>
        <dbReference type="ARBA" id="ARBA00022490"/>
    </source>
</evidence>
<dbReference type="Pfam" id="PF16197">
    <property type="entry name" value="KAsynt_C_assoc"/>
    <property type="match status" value="2"/>
</dbReference>
<dbReference type="InterPro" id="IPR036291">
    <property type="entry name" value="NAD(P)-bd_dom_sf"/>
</dbReference>
<keyword evidence="7" id="KW-0677">Repeat</keyword>
<dbReference type="InterPro" id="IPR014030">
    <property type="entry name" value="Ketoacyl_synth_N"/>
</dbReference>
<proteinExistence type="predicted"/>
<dbReference type="SUPFAM" id="SSF51735">
    <property type="entry name" value="NAD(P)-binding Rossmann-fold domains"/>
    <property type="match status" value="2"/>
</dbReference>
<dbReference type="InterPro" id="IPR013968">
    <property type="entry name" value="PKS_KR"/>
</dbReference>
<dbReference type="Gene3D" id="3.40.47.10">
    <property type="match status" value="2"/>
</dbReference>
<dbReference type="GO" id="GO:0005886">
    <property type="term" value="C:plasma membrane"/>
    <property type="evidence" value="ECO:0007669"/>
    <property type="project" value="TreeGrafter"/>
</dbReference>
<dbReference type="SMART" id="SM01294">
    <property type="entry name" value="PKS_PP_betabranch"/>
    <property type="match status" value="1"/>
</dbReference>
<dbReference type="Pfam" id="PF08659">
    <property type="entry name" value="KR"/>
    <property type="match status" value="1"/>
</dbReference>